<evidence type="ECO:0000256" key="2">
    <source>
        <dbReference type="SAM" id="Phobius"/>
    </source>
</evidence>
<accession>A0A1H3SNZ7</accession>
<feature type="compositionally biased region" description="Polar residues" evidence="1">
    <location>
        <begin position="32"/>
        <end position="42"/>
    </location>
</feature>
<keyword evidence="2" id="KW-0472">Membrane</keyword>
<dbReference type="EMBL" id="FNPZ01000004">
    <property type="protein sequence ID" value="SDZ39398.1"/>
    <property type="molecule type" value="Genomic_DNA"/>
</dbReference>
<feature type="transmembrane region" description="Helical" evidence="2">
    <location>
        <begin position="58"/>
        <end position="79"/>
    </location>
</feature>
<dbReference type="STRING" id="381665.SAMN05216554_3518"/>
<organism evidence="4 5">
    <name type="scientific">Herbiconiux ginsengi</name>
    <dbReference type="NCBI Taxonomy" id="381665"/>
    <lineage>
        <taxon>Bacteria</taxon>
        <taxon>Bacillati</taxon>
        <taxon>Actinomycetota</taxon>
        <taxon>Actinomycetes</taxon>
        <taxon>Micrococcales</taxon>
        <taxon>Microbacteriaceae</taxon>
        <taxon>Herbiconiux</taxon>
    </lineage>
</organism>
<evidence type="ECO:0000313" key="5">
    <source>
        <dbReference type="Proteomes" id="UP000198891"/>
    </source>
</evidence>
<evidence type="ECO:0000313" key="4">
    <source>
        <dbReference type="EMBL" id="SDZ39398.1"/>
    </source>
</evidence>
<keyword evidence="2" id="KW-1133">Transmembrane helix</keyword>
<feature type="region of interest" description="Disordered" evidence="1">
    <location>
        <begin position="29"/>
        <end position="50"/>
    </location>
</feature>
<feature type="signal peptide" evidence="3">
    <location>
        <begin position="1"/>
        <end position="25"/>
    </location>
</feature>
<name>A0A1H3SNZ7_9MICO</name>
<evidence type="ECO:0000256" key="3">
    <source>
        <dbReference type="SAM" id="SignalP"/>
    </source>
</evidence>
<protein>
    <recommendedName>
        <fullName evidence="6">LPXTG-motif cell wall anchor domain-containing protein</fullName>
    </recommendedName>
</protein>
<keyword evidence="3" id="KW-0732">Signal</keyword>
<dbReference type="Proteomes" id="UP000198891">
    <property type="component" value="Unassembled WGS sequence"/>
</dbReference>
<proteinExistence type="predicted"/>
<dbReference type="AlphaFoldDB" id="A0A1H3SNZ7"/>
<feature type="chain" id="PRO_5011696642" description="LPXTG-motif cell wall anchor domain-containing protein" evidence="3">
    <location>
        <begin position="26"/>
        <end position="95"/>
    </location>
</feature>
<evidence type="ECO:0008006" key="6">
    <source>
        <dbReference type="Google" id="ProtNLM"/>
    </source>
</evidence>
<dbReference type="RefSeq" id="WP_092556248.1">
    <property type="nucleotide sequence ID" value="NZ_FNPZ01000004.1"/>
</dbReference>
<keyword evidence="2" id="KW-0812">Transmembrane</keyword>
<evidence type="ECO:0000256" key="1">
    <source>
        <dbReference type="SAM" id="MobiDB-lite"/>
    </source>
</evidence>
<reference evidence="4 5" key="1">
    <citation type="submission" date="2016-10" db="EMBL/GenBank/DDBJ databases">
        <authorList>
            <person name="de Groot N.N."/>
        </authorList>
    </citation>
    <scope>NUCLEOTIDE SEQUENCE [LARGE SCALE GENOMIC DNA]</scope>
    <source>
        <strain evidence="4 5">CGMCC 4.3491</strain>
    </source>
</reference>
<keyword evidence="5" id="KW-1185">Reference proteome</keyword>
<gene>
    <name evidence="4" type="ORF">SAMN05216554_3518</name>
</gene>
<sequence length="95" mass="9321">MVRKTLAGLIIAVAAVGVTPIAASAAVDPVSHSEQASSQTGRVTPEAADPTGGMMPIIGLWAGVGVLGLTGGMVTIAAISRKQKPAVSRVAAAMS</sequence>